<accession>A0A4Z0Z5R0</accession>
<dbReference type="EMBL" id="SKBN01000031">
    <property type="protein sequence ID" value="TGJ86213.1"/>
    <property type="molecule type" value="Genomic_DNA"/>
</dbReference>
<dbReference type="Proteomes" id="UP000297716">
    <property type="component" value="Unassembled WGS sequence"/>
</dbReference>
<keyword evidence="2" id="KW-1185">Reference proteome</keyword>
<comment type="caution">
    <text evidence="1">The sequence shown here is derived from an EMBL/GenBank/DDBJ whole genome shotgun (WGS) entry which is preliminary data.</text>
</comment>
<proteinExistence type="predicted"/>
<dbReference type="AlphaFoldDB" id="A0A4Z0Z5R0"/>
<evidence type="ECO:0000313" key="2">
    <source>
        <dbReference type="Proteomes" id="UP000297716"/>
    </source>
</evidence>
<sequence length="171" mass="19012">MAHHLRLRDFLARGRRILSPSSPSPIQSSPSVSQPQRDVIIWHDYIPEDTLRRGLNDIHRALTTPVARVDYRVVGTGAVWSLGETDRKTCDFDVLVADEDVGLARKLLGQDDHFGETRLASLYYKGPSGKNFNVDVVTVTKIEISRFPAETASQHATLAKVASIEFEKGSD</sequence>
<gene>
    <name evidence="1" type="ORF">E0Z10_g2516</name>
</gene>
<protein>
    <submittedName>
        <fullName evidence="1">Uncharacterized protein</fullName>
    </submittedName>
</protein>
<dbReference type="InterPro" id="IPR043519">
    <property type="entry name" value="NT_sf"/>
</dbReference>
<organism evidence="1 2">
    <name type="scientific">Xylaria hypoxylon</name>
    <dbReference type="NCBI Taxonomy" id="37992"/>
    <lineage>
        <taxon>Eukaryota</taxon>
        <taxon>Fungi</taxon>
        <taxon>Dikarya</taxon>
        <taxon>Ascomycota</taxon>
        <taxon>Pezizomycotina</taxon>
        <taxon>Sordariomycetes</taxon>
        <taxon>Xylariomycetidae</taxon>
        <taxon>Xylariales</taxon>
        <taxon>Xylariaceae</taxon>
        <taxon>Xylaria</taxon>
    </lineage>
</organism>
<evidence type="ECO:0000313" key="1">
    <source>
        <dbReference type="EMBL" id="TGJ86213.1"/>
    </source>
</evidence>
<dbReference type="SUPFAM" id="SSF81301">
    <property type="entry name" value="Nucleotidyltransferase"/>
    <property type="match status" value="1"/>
</dbReference>
<reference evidence="1 2" key="1">
    <citation type="submission" date="2019-03" db="EMBL/GenBank/DDBJ databases">
        <title>Draft genome sequence of Xylaria hypoxylon DSM 108379, a ubiquitous saprotrophic-parasitic fungi on hardwood.</title>
        <authorList>
            <person name="Buettner E."/>
            <person name="Leonhardt S."/>
            <person name="Gebauer A.M."/>
            <person name="Liers C."/>
            <person name="Hofrichter M."/>
            <person name="Kellner H."/>
        </authorList>
    </citation>
    <scope>NUCLEOTIDE SEQUENCE [LARGE SCALE GENOMIC DNA]</scope>
    <source>
        <strain evidence="1 2">DSM 108379</strain>
    </source>
</reference>
<name>A0A4Z0Z5R0_9PEZI</name>
<dbReference type="OrthoDB" id="3790439at2759"/>